<sequence length="217" mass="22992">MSGPSYTYTAVTPNVADAMNTTTTTIRSNFQAINELVAVNHVTFNSSDVGKHNFVSLEFQDPVPAVQSQQLTMYCAATGSPNPAEIFYTYPSSLTTNNLVEQLTDQTVPSTGTGTSFGNSSQGYCTFPSGVKIRWGQQKTTNDSGGAGPFSFTSGTPAYTTYLQCSATSPTTTGTTSPLGIQLNGFINPTNFYAANYGNDPASTSTTVTFNYLMMGV</sequence>
<proteinExistence type="predicted"/>
<protein>
    <submittedName>
        <fullName evidence="1">Uncharacterized protein</fullName>
    </submittedName>
</protein>
<evidence type="ECO:0000313" key="1">
    <source>
        <dbReference type="EMBL" id="CAB4121128.1"/>
    </source>
</evidence>
<gene>
    <name evidence="1" type="ORF">UFOVP9_10</name>
</gene>
<reference evidence="1" key="1">
    <citation type="submission" date="2020-04" db="EMBL/GenBank/DDBJ databases">
        <authorList>
            <person name="Chiriac C."/>
            <person name="Salcher M."/>
            <person name="Ghai R."/>
            <person name="Kavagutti S V."/>
        </authorList>
    </citation>
    <scope>NUCLEOTIDE SEQUENCE</scope>
</reference>
<organism evidence="1">
    <name type="scientific">uncultured Caudovirales phage</name>
    <dbReference type="NCBI Taxonomy" id="2100421"/>
    <lineage>
        <taxon>Viruses</taxon>
        <taxon>Duplodnaviria</taxon>
        <taxon>Heunggongvirae</taxon>
        <taxon>Uroviricota</taxon>
        <taxon>Caudoviricetes</taxon>
        <taxon>Peduoviridae</taxon>
        <taxon>Maltschvirus</taxon>
        <taxon>Maltschvirus maltsch</taxon>
    </lineage>
</organism>
<accession>A0A6J5KGM1</accession>
<name>A0A6J5KGM1_9CAUD</name>
<dbReference type="EMBL" id="LR796140">
    <property type="protein sequence ID" value="CAB4121128.1"/>
    <property type="molecule type" value="Genomic_DNA"/>
</dbReference>